<feature type="non-terminal residue" evidence="2">
    <location>
        <position position="79"/>
    </location>
</feature>
<dbReference type="Proteomes" id="UP001177023">
    <property type="component" value="Unassembled WGS sequence"/>
</dbReference>
<reference evidence="2" key="1">
    <citation type="submission" date="2023-06" db="EMBL/GenBank/DDBJ databases">
        <authorList>
            <person name="Delattre M."/>
        </authorList>
    </citation>
    <scope>NUCLEOTIDE SEQUENCE</scope>
    <source>
        <strain evidence="2">AF72</strain>
    </source>
</reference>
<keyword evidence="3" id="KW-1185">Reference proteome</keyword>
<evidence type="ECO:0000256" key="1">
    <source>
        <dbReference type="SAM" id="SignalP"/>
    </source>
</evidence>
<evidence type="ECO:0000313" key="2">
    <source>
        <dbReference type="EMBL" id="CAJ0583768.1"/>
    </source>
</evidence>
<proteinExistence type="predicted"/>
<organism evidence="2 3">
    <name type="scientific">Mesorhabditis spiculigera</name>
    <dbReference type="NCBI Taxonomy" id="96644"/>
    <lineage>
        <taxon>Eukaryota</taxon>
        <taxon>Metazoa</taxon>
        <taxon>Ecdysozoa</taxon>
        <taxon>Nematoda</taxon>
        <taxon>Chromadorea</taxon>
        <taxon>Rhabditida</taxon>
        <taxon>Rhabditina</taxon>
        <taxon>Rhabditomorpha</taxon>
        <taxon>Rhabditoidea</taxon>
        <taxon>Rhabditidae</taxon>
        <taxon>Mesorhabditinae</taxon>
        <taxon>Mesorhabditis</taxon>
    </lineage>
</organism>
<feature type="signal peptide" evidence="1">
    <location>
        <begin position="1"/>
        <end position="32"/>
    </location>
</feature>
<sequence>MATGLKAYFAKRQVSTILQRWVLLSAVAVSECYQYPNDASKVKRFLAPLNSETLKKPEPEAYDKMKTSGLTTVYFNKGL</sequence>
<accession>A0AA36DCK7</accession>
<dbReference type="AlphaFoldDB" id="A0AA36DCK7"/>
<comment type="caution">
    <text evidence="2">The sequence shown here is derived from an EMBL/GenBank/DDBJ whole genome shotgun (WGS) entry which is preliminary data.</text>
</comment>
<dbReference type="EMBL" id="CATQJA010002665">
    <property type="protein sequence ID" value="CAJ0583768.1"/>
    <property type="molecule type" value="Genomic_DNA"/>
</dbReference>
<protein>
    <submittedName>
        <fullName evidence="2">Uncharacterized protein</fullName>
    </submittedName>
</protein>
<keyword evidence="1" id="KW-0732">Signal</keyword>
<evidence type="ECO:0000313" key="3">
    <source>
        <dbReference type="Proteomes" id="UP001177023"/>
    </source>
</evidence>
<gene>
    <name evidence="2" type="ORF">MSPICULIGERA_LOCUS21837</name>
</gene>
<feature type="chain" id="PRO_5041246387" evidence="1">
    <location>
        <begin position="33"/>
        <end position="79"/>
    </location>
</feature>
<name>A0AA36DCK7_9BILA</name>